<dbReference type="EMBL" id="JBBPBM010000011">
    <property type="protein sequence ID" value="KAK8563724.1"/>
    <property type="molecule type" value="Genomic_DNA"/>
</dbReference>
<accession>A0ABR2ENZ7</accession>
<dbReference type="Proteomes" id="UP001472677">
    <property type="component" value="Unassembled WGS sequence"/>
</dbReference>
<evidence type="ECO:0000313" key="2">
    <source>
        <dbReference type="Proteomes" id="UP001472677"/>
    </source>
</evidence>
<reference evidence="1 2" key="1">
    <citation type="journal article" date="2024" name="G3 (Bethesda)">
        <title>Genome assembly of Hibiscus sabdariffa L. provides insights into metabolisms of medicinal natural products.</title>
        <authorList>
            <person name="Kim T."/>
        </authorList>
    </citation>
    <scope>NUCLEOTIDE SEQUENCE [LARGE SCALE GENOMIC DNA]</scope>
    <source>
        <strain evidence="1">TK-2024</strain>
        <tissue evidence="1">Old leaves</tissue>
    </source>
</reference>
<sequence length="99" mass="10823">MAASNGCFLATDPPSPPPTLLPPWLSNSNSTSVVRPLYPSVTLSLSPSTMLAVPRIPWLQPERMSKNSPILGNMVPHGSFPCSENLLISELVDYYRELE</sequence>
<name>A0ABR2ENZ7_9ROSI</name>
<keyword evidence="2" id="KW-1185">Reference proteome</keyword>
<proteinExistence type="predicted"/>
<comment type="caution">
    <text evidence="1">The sequence shown here is derived from an EMBL/GenBank/DDBJ whole genome shotgun (WGS) entry which is preliminary data.</text>
</comment>
<protein>
    <submittedName>
        <fullName evidence="1">Uncharacterized protein</fullName>
    </submittedName>
</protein>
<organism evidence="1 2">
    <name type="scientific">Hibiscus sabdariffa</name>
    <name type="common">roselle</name>
    <dbReference type="NCBI Taxonomy" id="183260"/>
    <lineage>
        <taxon>Eukaryota</taxon>
        <taxon>Viridiplantae</taxon>
        <taxon>Streptophyta</taxon>
        <taxon>Embryophyta</taxon>
        <taxon>Tracheophyta</taxon>
        <taxon>Spermatophyta</taxon>
        <taxon>Magnoliopsida</taxon>
        <taxon>eudicotyledons</taxon>
        <taxon>Gunneridae</taxon>
        <taxon>Pentapetalae</taxon>
        <taxon>rosids</taxon>
        <taxon>malvids</taxon>
        <taxon>Malvales</taxon>
        <taxon>Malvaceae</taxon>
        <taxon>Malvoideae</taxon>
        <taxon>Hibiscus</taxon>
    </lineage>
</organism>
<gene>
    <name evidence="1" type="ORF">V6N12_035865</name>
</gene>
<evidence type="ECO:0000313" key="1">
    <source>
        <dbReference type="EMBL" id="KAK8563724.1"/>
    </source>
</evidence>